<gene>
    <name evidence="1" type="ORF">PISMIDRAFT_671698</name>
</gene>
<name>A0A0D0ACE3_9AGAM</name>
<proteinExistence type="predicted"/>
<reference evidence="2" key="2">
    <citation type="submission" date="2015-01" db="EMBL/GenBank/DDBJ databases">
        <title>Evolutionary Origins and Diversification of the Mycorrhizal Mutualists.</title>
        <authorList>
            <consortium name="DOE Joint Genome Institute"/>
            <consortium name="Mycorrhizal Genomics Consortium"/>
            <person name="Kohler A."/>
            <person name="Kuo A."/>
            <person name="Nagy L.G."/>
            <person name="Floudas D."/>
            <person name="Copeland A."/>
            <person name="Barry K.W."/>
            <person name="Cichocki N."/>
            <person name="Veneault-Fourrey C."/>
            <person name="LaButti K."/>
            <person name="Lindquist E.A."/>
            <person name="Lipzen A."/>
            <person name="Lundell T."/>
            <person name="Morin E."/>
            <person name="Murat C."/>
            <person name="Riley R."/>
            <person name="Ohm R."/>
            <person name="Sun H."/>
            <person name="Tunlid A."/>
            <person name="Henrissat B."/>
            <person name="Grigoriev I.V."/>
            <person name="Hibbett D.S."/>
            <person name="Martin F."/>
        </authorList>
    </citation>
    <scope>NUCLEOTIDE SEQUENCE [LARGE SCALE GENOMIC DNA]</scope>
    <source>
        <strain evidence="2">441</strain>
    </source>
</reference>
<reference evidence="1 2" key="1">
    <citation type="submission" date="2014-04" db="EMBL/GenBank/DDBJ databases">
        <authorList>
            <consortium name="DOE Joint Genome Institute"/>
            <person name="Kuo A."/>
            <person name="Kohler A."/>
            <person name="Costa M.D."/>
            <person name="Nagy L.G."/>
            <person name="Floudas D."/>
            <person name="Copeland A."/>
            <person name="Barry K.W."/>
            <person name="Cichocki N."/>
            <person name="Veneault-Fourrey C."/>
            <person name="LaButti K."/>
            <person name="Lindquist E.A."/>
            <person name="Lipzen A."/>
            <person name="Lundell T."/>
            <person name="Morin E."/>
            <person name="Murat C."/>
            <person name="Sun H."/>
            <person name="Tunlid A."/>
            <person name="Henrissat B."/>
            <person name="Grigoriev I.V."/>
            <person name="Hibbett D.S."/>
            <person name="Martin F."/>
            <person name="Nordberg H.P."/>
            <person name="Cantor M.N."/>
            <person name="Hua S.X."/>
        </authorList>
    </citation>
    <scope>NUCLEOTIDE SEQUENCE [LARGE SCALE GENOMIC DNA]</scope>
    <source>
        <strain evidence="1 2">441</strain>
    </source>
</reference>
<dbReference type="HOGENOM" id="CLU_2672009_0_0_1"/>
<dbReference type="AlphaFoldDB" id="A0A0D0ACE3"/>
<keyword evidence="2" id="KW-1185">Reference proteome</keyword>
<accession>A0A0D0ACE3</accession>
<sequence>MLGSVVMQRFLIDPLTRSPSGSRWPVHAKAWSELAGSLFVTLYKNQCYLQCDIGCNFCTGYPIDLWTLMNAILGC</sequence>
<evidence type="ECO:0000313" key="1">
    <source>
        <dbReference type="EMBL" id="KIK29748.1"/>
    </source>
</evidence>
<dbReference type="Proteomes" id="UP000054018">
    <property type="component" value="Unassembled WGS sequence"/>
</dbReference>
<organism evidence="1 2">
    <name type="scientific">Pisolithus microcarpus 441</name>
    <dbReference type="NCBI Taxonomy" id="765257"/>
    <lineage>
        <taxon>Eukaryota</taxon>
        <taxon>Fungi</taxon>
        <taxon>Dikarya</taxon>
        <taxon>Basidiomycota</taxon>
        <taxon>Agaricomycotina</taxon>
        <taxon>Agaricomycetes</taxon>
        <taxon>Agaricomycetidae</taxon>
        <taxon>Boletales</taxon>
        <taxon>Sclerodermatineae</taxon>
        <taxon>Pisolithaceae</taxon>
        <taxon>Pisolithus</taxon>
    </lineage>
</organism>
<evidence type="ECO:0000313" key="2">
    <source>
        <dbReference type="Proteomes" id="UP000054018"/>
    </source>
</evidence>
<protein>
    <submittedName>
        <fullName evidence="1">Unplaced genomic scaffold scaffold_4, whole genome shotgun sequence</fullName>
    </submittedName>
</protein>
<dbReference type="EMBL" id="KN833688">
    <property type="protein sequence ID" value="KIK29748.1"/>
    <property type="molecule type" value="Genomic_DNA"/>
</dbReference>